<keyword evidence="1" id="KW-1133">Transmembrane helix</keyword>
<keyword evidence="1" id="KW-0472">Membrane</keyword>
<evidence type="ECO:0000313" key="4">
    <source>
        <dbReference type="Proteomes" id="UP001597347"/>
    </source>
</evidence>
<sequence>MQQLTRRRLEDDEGAAAVVMAILMIPVLGIAALAIDAGALYAEKAGLQNGADAAAVAIAARCAKGLPTCSTTAYGSDVTAVANANDPVDGLQSIVSVTRPTARSVRVTTGTRTADGAGIAHPFLTAMNAMLGTPDRPATSLRATATASWSSPGAADGVLPLAFSLCGVQSALLGGTKMLLRSDQNNGTPACLAADGHPIAGGFGWLATNGTCRATIKAGDLVASDQGNDLPSVCSGLLSPHSLIGRVVQVPVFDCAAAADGTCLSVIGQHTGTQSSDRYRIYGFAAFRVTGHRLSGSDSATDPSFLGALRCTGNCRGLQGTFIRWSFTDPSPAIPGPDLGASVVRLSE</sequence>
<name>A0ABW4L8R8_9MICO</name>
<gene>
    <name evidence="3" type="ORF">ACFSBI_00070</name>
</gene>
<keyword evidence="1" id="KW-0812">Transmembrane</keyword>
<evidence type="ECO:0000256" key="1">
    <source>
        <dbReference type="SAM" id="Phobius"/>
    </source>
</evidence>
<proteinExistence type="predicted"/>
<dbReference type="EMBL" id="JBHUEA010000001">
    <property type="protein sequence ID" value="MFD1719931.1"/>
    <property type="molecule type" value="Genomic_DNA"/>
</dbReference>
<organism evidence="3 4">
    <name type="scientific">Amnibacterium endophyticum</name>
    <dbReference type="NCBI Taxonomy" id="2109337"/>
    <lineage>
        <taxon>Bacteria</taxon>
        <taxon>Bacillati</taxon>
        <taxon>Actinomycetota</taxon>
        <taxon>Actinomycetes</taxon>
        <taxon>Micrococcales</taxon>
        <taxon>Microbacteriaceae</taxon>
        <taxon>Amnibacterium</taxon>
    </lineage>
</organism>
<dbReference type="Pfam" id="PF13400">
    <property type="entry name" value="Tad"/>
    <property type="match status" value="1"/>
</dbReference>
<feature type="transmembrane region" description="Helical" evidence="1">
    <location>
        <begin position="15"/>
        <end position="35"/>
    </location>
</feature>
<dbReference type="Proteomes" id="UP001597347">
    <property type="component" value="Unassembled WGS sequence"/>
</dbReference>
<keyword evidence="4" id="KW-1185">Reference proteome</keyword>
<comment type="caution">
    <text evidence="3">The sequence shown here is derived from an EMBL/GenBank/DDBJ whole genome shotgun (WGS) entry which is preliminary data.</text>
</comment>
<protein>
    <submittedName>
        <fullName evidence="3">TadE/TadG family type IV pilus assembly protein</fullName>
    </submittedName>
</protein>
<feature type="domain" description="Putative Flp pilus-assembly TadG-like N-terminal" evidence="2">
    <location>
        <begin position="14"/>
        <end position="59"/>
    </location>
</feature>
<evidence type="ECO:0000313" key="3">
    <source>
        <dbReference type="EMBL" id="MFD1719931.1"/>
    </source>
</evidence>
<evidence type="ECO:0000259" key="2">
    <source>
        <dbReference type="Pfam" id="PF13400"/>
    </source>
</evidence>
<accession>A0ABW4L8R8</accession>
<dbReference type="InterPro" id="IPR028087">
    <property type="entry name" value="Tad_N"/>
</dbReference>
<reference evidence="4" key="1">
    <citation type="journal article" date="2019" name="Int. J. Syst. Evol. Microbiol.">
        <title>The Global Catalogue of Microorganisms (GCM) 10K type strain sequencing project: providing services to taxonomists for standard genome sequencing and annotation.</title>
        <authorList>
            <consortium name="The Broad Institute Genomics Platform"/>
            <consortium name="The Broad Institute Genome Sequencing Center for Infectious Disease"/>
            <person name="Wu L."/>
            <person name="Ma J."/>
        </authorList>
    </citation>
    <scope>NUCLEOTIDE SEQUENCE [LARGE SCALE GENOMIC DNA]</scope>
    <source>
        <strain evidence="4">CGMCC 1.12471</strain>
    </source>
</reference>
<dbReference type="RefSeq" id="WP_377931140.1">
    <property type="nucleotide sequence ID" value="NZ_JBHUEA010000001.1"/>
</dbReference>